<protein>
    <submittedName>
        <fullName evidence="1">Uncharacterized protein</fullName>
    </submittedName>
</protein>
<dbReference type="EMBL" id="ANFM02000068">
    <property type="protein sequence ID" value="EOD77172.1"/>
    <property type="molecule type" value="Genomic_DNA"/>
</dbReference>
<gene>
    <name evidence="1" type="ORF">D515_04527</name>
</gene>
<sequence>MTQSAQQILERLRSLQRKDLLHSNSLLIDDLLQKELFEISFHLG</sequence>
<evidence type="ECO:0000313" key="1">
    <source>
        <dbReference type="EMBL" id="EOD77172.1"/>
    </source>
</evidence>
<evidence type="ECO:0000313" key="2">
    <source>
        <dbReference type="Proteomes" id="UP000011223"/>
    </source>
</evidence>
<proteinExistence type="predicted"/>
<reference evidence="1 2" key="1">
    <citation type="journal article" date="2014" name="PLoS ONE">
        <title>Grimontia indica AK16(T), sp. nov., Isolated from a Seawater Sample Reports the Presence of Pathogenic Genes Similar to Vibrio Genus.</title>
        <authorList>
            <person name="Singh A."/>
            <person name="Vaidya B."/>
            <person name="Khatri I."/>
            <person name="Srinivas T.N."/>
            <person name="Subramanian S."/>
            <person name="Korpole S."/>
            <person name="Pinnaka A.K."/>
        </authorList>
    </citation>
    <scope>NUCLEOTIDE SEQUENCE [LARGE SCALE GENOMIC DNA]</scope>
    <source>
        <strain evidence="1 2">AK16</strain>
    </source>
</reference>
<dbReference type="Proteomes" id="UP000011223">
    <property type="component" value="Unassembled WGS sequence"/>
</dbReference>
<keyword evidence="2" id="KW-1185">Reference proteome</keyword>
<comment type="caution">
    <text evidence="1">The sequence shown here is derived from an EMBL/GenBank/DDBJ whole genome shotgun (WGS) entry which is preliminary data.</text>
</comment>
<name>R1IIA3_9GAMM</name>
<accession>R1IIA3</accession>
<organism evidence="1 2">
    <name type="scientific">Grimontia indica</name>
    <dbReference type="NCBI Taxonomy" id="1056512"/>
    <lineage>
        <taxon>Bacteria</taxon>
        <taxon>Pseudomonadati</taxon>
        <taxon>Pseudomonadota</taxon>
        <taxon>Gammaproteobacteria</taxon>
        <taxon>Vibrionales</taxon>
        <taxon>Vibrionaceae</taxon>
        <taxon>Grimontia</taxon>
    </lineage>
</organism>
<dbReference type="AlphaFoldDB" id="R1IIA3"/>